<feature type="transmembrane region" description="Helical" evidence="1">
    <location>
        <begin position="16"/>
        <end position="38"/>
    </location>
</feature>
<evidence type="ECO:0000313" key="3">
    <source>
        <dbReference type="Proteomes" id="UP000004508"/>
    </source>
</evidence>
<dbReference type="AlphaFoldDB" id="D6TRV3"/>
<feature type="transmembrane region" description="Helical" evidence="1">
    <location>
        <begin position="66"/>
        <end position="87"/>
    </location>
</feature>
<dbReference type="RefSeq" id="WP_007913438.1">
    <property type="nucleotide sequence ID" value="NZ_ADVG01000002.1"/>
</dbReference>
<keyword evidence="1" id="KW-0472">Membrane</keyword>
<keyword evidence="3" id="KW-1185">Reference proteome</keyword>
<comment type="caution">
    <text evidence="2">The sequence shown here is derived from an EMBL/GenBank/DDBJ whole genome shotgun (WGS) entry which is preliminary data.</text>
</comment>
<keyword evidence="1" id="KW-1133">Transmembrane helix</keyword>
<organism evidence="2 3">
    <name type="scientific">Ktedonobacter racemifer DSM 44963</name>
    <dbReference type="NCBI Taxonomy" id="485913"/>
    <lineage>
        <taxon>Bacteria</taxon>
        <taxon>Bacillati</taxon>
        <taxon>Chloroflexota</taxon>
        <taxon>Ktedonobacteria</taxon>
        <taxon>Ktedonobacterales</taxon>
        <taxon>Ktedonobacteraceae</taxon>
        <taxon>Ktedonobacter</taxon>
    </lineage>
</organism>
<accession>D6TRV3</accession>
<name>D6TRV3_KTERA</name>
<protein>
    <submittedName>
        <fullName evidence="2">Uncharacterized protein</fullName>
    </submittedName>
</protein>
<dbReference type="EMBL" id="ADVG01000002">
    <property type="protein sequence ID" value="EFH87883.1"/>
    <property type="molecule type" value="Genomic_DNA"/>
</dbReference>
<keyword evidence="1" id="KW-0812">Transmembrane</keyword>
<gene>
    <name evidence="2" type="ORF">Krac_9234</name>
</gene>
<dbReference type="OrthoDB" id="155122at2"/>
<proteinExistence type="predicted"/>
<sequence>MHCGSTDLVGRYTTPIMLALPFFIATAFVVVLMAVLGLKHKSEGSETEKNVAHPLNVSRQLPNSRVATLLLSALLIIFLFNTGAQLYKYHKADAYYTFQTSGCTIAPREYEPLITYLQQENIHFVWASMWIANPLLFRTQSHIIAIDPRLADANNSRIPEYTHAILKANNPSIIELVGQGTSTTHLLKKLDQQGITYHTKRLFASPGVDMLVITPSTFVSPNISNNLDAWFRGC</sequence>
<dbReference type="InParanoid" id="D6TRV3"/>
<evidence type="ECO:0000313" key="2">
    <source>
        <dbReference type="EMBL" id="EFH87883.1"/>
    </source>
</evidence>
<reference evidence="2 3" key="1">
    <citation type="journal article" date="2011" name="Stand. Genomic Sci.">
        <title>Non-contiguous finished genome sequence and contextual data of the filamentous soil bacterium Ktedonobacter racemifer type strain (SOSP1-21).</title>
        <authorList>
            <person name="Chang Y.J."/>
            <person name="Land M."/>
            <person name="Hauser L."/>
            <person name="Chertkov O."/>
            <person name="Del Rio T.G."/>
            <person name="Nolan M."/>
            <person name="Copeland A."/>
            <person name="Tice H."/>
            <person name="Cheng J.F."/>
            <person name="Lucas S."/>
            <person name="Han C."/>
            <person name="Goodwin L."/>
            <person name="Pitluck S."/>
            <person name="Ivanova N."/>
            <person name="Ovchinikova G."/>
            <person name="Pati A."/>
            <person name="Chen A."/>
            <person name="Palaniappan K."/>
            <person name="Mavromatis K."/>
            <person name="Liolios K."/>
            <person name="Brettin T."/>
            <person name="Fiebig A."/>
            <person name="Rohde M."/>
            <person name="Abt B."/>
            <person name="Goker M."/>
            <person name="Detter J.C."/>
            <person name="Woyke T."/>
            <person name="Bristow J."/>
            <person name="Eisen J.A."/>
            <person name="Markowitz V."/>
            <person name="Hugenholtz P."/>
            <person name="Kyrpides N.C."/>
            <person name="Klenk H.P."/>
            <person name="Lapidus A."/>
        </authorList>
    </citation>
    <scope>NUCLEOTIDE SEQUENCE [LARGE SCALE GENOMIC DNA]</scope>
    <source>
        <strain evidence="3">DSM 44963</strain>
    </source>
</reference>
<dbReference type="Proteomes" id="UP000004508">
    <property type="component" value="Unassembled WGS sequence"/>
</dbReference>
<evidence type="ECO:0000256" key="1">
    <source>
        <dbReference type="SAM" id="Phobius"/>
    </source>
</evidence>